<evidence type="ECO:0000313" key="2">
    <source>
        <dbReference type="Proteomes" id="UP000239430"/>
    </source>
</evidence>
<dbReference type="AlphaFoldDB" id="A0A9X7J1L9"/>
<evidence type="ECO:0000313" key="1">
    <source>
        <dbReference type="EMBL" id="PRR69622.1"/>
    </source>
</evidence>
<name>A0A9X7J1L9_9FIRM</name>
<sequence>MAYKCKCGKDICHLSVWVESPDGANLIPLMFTDREGKEMRMYLDANTAILLIKDLREAINDLINA</sequence>
<comment type="caution">
    <text evidence="1">The sequence shown here is derived from an EMBL/GenBank/DDBJ whole genome shotgun (WGS) entry which is preliminary data.</text>
</comment>
<keyword evidence="2" id="KW-1185">Reference proteome</keyword>
<dbReference type="Proteomes" id="UP000239430">
    <property type="component" value="Unassembled WGS sequence"/>
</dbReference>
<dbReference type="EMBL" id="PVXL01000072">
    <property type="protein sequence ID" value="PRR69622.1"/>
    <property type="molecule type" value="Genomic_DNA"/>
</dbReference>
<protein>
    <submittedName>
        <fullName evidence="1">Uncharacterized protein</fullName>
    </submittedName>
</protein>
<proteinExistence type="predicted"/>
<dbReference type="RefSeq" id="WP_054936995.1">
    <property type="nucleotide sequence ID" value="NZ_PVXL01000072.1"/>
</dbReference>
<reference evidence="1 2" key="1">
    <citation type="submission" date="2018-03" db="EMBL/GenBank/DDBJ databases">
        <title>Genome sequence of Moorella stamsii DSM 26217.</title>
        <authorList>
            <person name="Poehlein A."/>
            <person name="Daniel R."/>
        </authorList>
    </citation>
    <scope>NUCLEOTIDE SEQUENCE [LARGE SCALE GENOMIC DNA]</scope>
    <source>
        <strain evidence="2">DSM 26217</strain>
    </source>
</reference>
<gene>
    <name evidence="1" type="ORF">MOST_30440</name>
</gene>
<organism evidence="1 2">
    <name type="scientific">Neomoorella stamsii</name>
    <dbReference type="NCBI Taxonomy" id="1266720"/>
    <lineage>
        <taxon>Bacteria</taxon>
        <taxon>Bacillati</taxon>
        <taxon>Bacillota</taxon>
        <taxon>Clostridia</taxon>
        <taxon>Neomoorellales</taxon>
        <taxon>Neomoorellaceae</taxon>
        <taxon>Neomoorella</taxon>
    </lineage>
</organism>
<accession>A0A9X7J1L9</accession>